<reference evidence="2" key="1">
    <citation type="submission" date="2021-03" db="EMBL/GenBank/DDBJ databases">
        <title>Antimicrobial resistance genes in bacteria isolated from Japanese honey, and their potential for conferring macrolide and lincosamide resistance in the American foulbrood pathogen Paenibacillus larvae.</title>
        <authorList>
            <person name="Okamoto M."/>
            <person name="Kumagai M."/>
            <person name="Kanamori H."/>
            <person name="Takamatsu D."/>
        </authorList>
    </citation>
    <scope>NUCLEOTIDE SEQUENCE</scope>
    <source>
        <strain evidence="2">J2TS6</strain>
    </source>
</reference>
<comment type="caution">
    <text evidence="2">The sequence shown here is derived from an EMBL/GenBank/DDBJ whole genome shotgun (WGS) entry which is preliminary data.</text>
</comment>
<evidence type="ECO:0000256" key="1">
    <source>
        <dbReference type="SAM" id="Phobius"/>
    </source>
</evidence>
<keyword evidence="1" id="KW-0472">Membrane</keyword>
<gene>
    <name evidence="2" type="ORF">J2TS6_41510</name>
</gene>
<proteinExistence type="predicted"/>
<accession>A0A920CB59</accession>
<feature type="transmembrane region" description="Helical" evidence="1">
    <location>
        <begin position="32"/>
        <end position="54"/>
    </location>
</feature>
<evidence type="ECO:0000313" key="3">
    <source>
        <dbReference type="Proteomes" id="UP000679779"/>
    </source>
</evidence>
<dbReference type="Proteomes" id="UP000679779">
    <property type="component" value="Unassembled WGS sequence"/>
</dbReference>
<organism evidence="2 3">
    <name type="scientific">Paenibacillus albilobatus</name>
    <dbReference type="NCBI Taxonomy" id="2716884"/>
    <lineage>
        <taxon>Bacteria</taxon>
        <taxon>Bacillati</taxon>
        <taxon>Bacillota</taxon>
        <taxon>Bacilli</taxon>
        <taxon>Bacillales</taxon>
        <taxon>Paenibacillaceae</taxon>
        <taxon>Paenibacillus</taxon>
    </lineage>
</organism>
<keyword evidence="1" id="KW-1133">Transmembrane helix</keyword>
<sequence length="68" mass="8320">MMNFYKRISLFFGVYMILVFVVYFLAEFTPPIVLNVFWCLLVFSLLMMAAYLIYHYLNKYTRKRGDRQ</sequence>
<dbReference type="AlphaFoldDB" id="A0A920CB59"/>
<keyword evidence="1" id="KW-0812">Transmembrane</keyword>
<feature type="transmembrane region" description="Helical" evidence="1">
    <location>
        <begin position="7"/>
        <end position="26"/>
    </location>
</feature>
<name>A0A920CB59_9BACL</name>
<dbReference type="EMBL" id="BORQ01000005">
    <property type="protein sequence ID" value="GIO33010.1"/>
    <property type="molecule type" value="Genomic_DNA"/>
</dbReference>
<protein>
    <submittedName>
        <fullName evidence="2">Uncharacterized protein</fullName>
    </submittedName>
</protein>
<evidence type="ECO:0000313" key="2">
    <source>
        <dbReference type="EMBL" id="GIO33010.1"/>
    </source>
</evidence>
<keyword evidence="3" id="KW-1185">Reference proteome</keyword>